<keyword evidence="1" id="KW-0328">Glycosyltransferase</keyword>
<name>A0A0F9SCJ9_9ZZZZ</name>
<evidence type="ECO:0000313" key="3">
    <source>
        <dbReference type="EMBL" id="KKN66595.1"/>
    </source>
</evidence>
<dbReference type="InterPro" id="IPR002516">
    <property type="entry name" value="Glyco_trans_11"/>
</dbReference>
<dbReference type="EMBL" id="LAZR01000496">
    <property type="protein sequence ID" value="KKN66595.1"/>
    <property type="molecule type" value="Genomic_DNA"/>
</dbReference>
<organism evidence="3">
    <name type="scientific">marine sediment metagenome</name>
    <dbReference type="NCBI Taxonomy" id="412755"/>
    <lineage>
        <taxon>unclassified sequences</taxon>
        <taxon>metagenomes</taxon>
        <taxon>ecological metagenomes</taxon>
    </lineage>
</organism>
<protein>
    <recommendedName>
        <fullName evidence="4">Glycosyl transferase family 11</fullName>
    </recommendedName>
</protein>
<comment type="caution">
    <text evidence="3">The sequence shown here is derived from an EMBL/GenBank/DDBJ whole genome shotgun (WGS) entry which is preliminary data.</text>
</comment>
<keyword evidence="2" id="KW-0808">Transferase</keyword>
<reference evidence="3" key="1">
    <citation type="journal article" date="2015" name="Nature">
        <title>Complex archaea that bridge the gap between prokaryotes and eukaryotes.</title>
        <authorList>
            <person name="Spang A."/>
            <person name="Saw J.H."/>
            <person name="Jorgensen S.L."/>
            <person name="Zaremba-Niedzwiedzka K."/>
            <person name="Martijn J."/>
            <person name="Lind A.E."/>
            <person name="van Eijk R."/>
            <person name="Schleper C."/>
            <person name="Guy L."/>
            <person name="Ettema T.J."/>
        </authorList>
    </citation>
    <scope>NUCLEOTIDE SEQUENCE</scope>
</reference>
<accession>A0A0F9SCJ9</accession>
<dbReference type="Pfam" id="PF01531">
    <property type="entry name" value="Glyco_transf_11"/>
    <property type="match status" value="1"/>
</dbReference>
<sequence>MKKFLNILTDRYWELKFSFRNKFKSNSKIRFLFRKIILPIRYKFDIKPKFNGKIVTTRLQGGLGNQLFLITTVLAYGWKHSLEPRFKKIRESPSRVKSRPVYWDSIFRKLSIHNFLPSNLATFKEKEYPYDEIPHPNKITNLEKVDGILFDGYFQCAKYFDEYRDKLISMLYYISPLEIRYLKEKYSKIFEGDRSTIGLHIRREDNVSHPPKFPPPYLWKTNYYQKSLDYFKEKLGIDKITIIIISDDPIWSEKFMKENFQDYDILIAHEKDYLDLYLLSCCRHQIIANSSFSWWAAYLNNYPDRIVIAPKEWDNPKVASNWEWRYLDNWITF</sequence>
<dbReference type="Gene3D" id="3.40.50.11350">
    <property type="match status" value="1"/>
</dbReference>
<dbReference type="GO" id="GO:0005975">
    <property type="term" value="P:carbohydrate metabolic process"/>
    <property type="evidence" value="ECO:0007669"/>
    <property type="project" value="InterPro"/>
</dbReference>
<evidence type="ECO:0000256" key="2">
    <source>
        <dbReference type="ARBA" id="ARBA00022679"/>
    </source>
</evidence>
<dbReference type="PANTHER" id="PTHR11927">
    <property type="entry name" value="GALACTOSIDE 2-L-FUCOSYLTRANSFERASE"/>
    <property type="match status" value="1"/>
</dbReference>
<proteinExistence type="predicted"/>
<evidence type="ECO:0000256" key="1">
    <source>
        <dbReference type="ARBA" id="ARBA00022676"/>
    </source>
</evidence>
<dbReference type="GO" id="GO:0016020">
    <property type="term" value="C:membrane"/>
    <property type="evidence" value="ECO:0007669"/>
    <property type="project" value="InterPro"/>
</dbReference>
<gene>
    <name evidence="3" type="ORF">LCGC14_0470100</name>
</gene>
<dbReference type="CDD" id="cd11301">
    <property type="entry name" value="Fut1_Fut2_like"/>
    <property type="match status" value="1"/>
</dbReference>
<dbReference type="GO" id="GO:0008107">
    <property type="term" value="F:galactoside 2-alpha-L-fucosyltransferase activity"/>
    <property type="evidence" value="ECO:0007669"/>
    <property type="project" value="InterPro"/>
</dbReference>
<dbReference type="AlphaFoldDB" id="A0A0F9SCJ9"/>
<evidence type="ECO:0008006" key="4">
    <source>
        <dbReference type="Google" id="ProtNLM"/>
    </source>
</evidence>
<dbReference type="PANTHER" id="PTHR11927:SF9">
    <property type="entry name" value="L-FUCOSYLTRANSFERASE"/>
    <property type="match status" value="1"/>
</dbReference>